<dbReference type="SUPFAM" id="SSF46785">
    <property type="entry name" value="Winged helix' DNA-binding domain"/>
    <property type="match status" value="1"/>
</dbReference>
<comment type="subcellular location">
    <subcellularLocation>
        <location evidence="1">Nucleus</location>
    </subcellularLocation>
</comment>
<name>A0A093VK02_TALMA</name>
<dbReference type="Pfam" id="PF17683">
    <property type="entry name" value="TFIIF_beta_N"/>
    <property type="match status" value="1"/>
</dbReference>
<keyword evidence="6" id="KW-0804">Transcription</keyword>
<evidence type="ECO:0000256" key="4">
    <source>
        <dbReference type="ARBA" id="ARBA00023015"/>
    </source>
</evidence>
<dbReference type="InterPro" id="IPR003196">
    <property type="entry name" value="TFIIF_beta"/>
</dbReference>
<dbReference type="GO" id="GO:0006367">
    <property type="term" value="P:transcription initiation at RNA polymerase II promoter"/>
    <property type="evidence" value="ECO:0007669"/>
    <property type="project" value="InterPro"/>
</dbReference>
<accession>A0A093VK02</accession>
<dbReference type="Pfam" id="PF02270">
    <property type="entry name" value="TFIIF_beta"/>
    <property type="match status" value="1"/>
</dbReference>
<organism evidence="13">
    <name type="scientific">Talaromyces marneffei PM1</name>
    <dbReference type="NCBI Taxonomy" id="1077442"/>
    <lineage>
        <taxon>Eukaryota</taxon>
        <taxon>Fungi</taxon>
        <taxon>Dikarya</taxon>
        <taxon>Ascomycota</taxon>
        <taxon>Pezizomycotina</taxon>
        <taxon>Eurotiomycetes</taxon>
        <taxon>Eurotiomycetidae</taxon>
        <taxon>Eurotiales</taxon>
        <taxon>Trichocomaceae</taxon>
        <taxon>Talaromyces</taxon>
        <taxon>Talaromyces sect. Talaromyces</taxon>
    </lineage>
</organism>
<dbReference type="GO" id="GO:0003677">
    <property type="term" value="F:DNA binding"/>
    <property type="evidence" value="ECO:0007669"/>
    <property type="project" value="UniProtKB-KW"/>
</dbReference>
<dbReference type="PANTHER" id="PTHR10445">
    <property type="entry name" value="GENERAL TRANSCRIPTION FACTOR IIF SUBUNIT 2"/>
    <property type="match status" value="1"/>
</dbReference>
<dbReference type="InterPro" id="IPR040504">
    <property type="entry name" value="TFIIF_beta_N"/>
</dbReference>
<dbReference type="InterPro" id="IPR011039">
    <property type="entry name" value="TFIIF_interaction"/>
</dbReference>
<dbReference type="eggNOG" id="KOG2905">
    <property type="taxonomic scope" value="Eukaryota"/>
</dbReference>
<comment type="similarity">
    <text evidence="2">Belongs to the TFIIF beta subunit family.</text>
</comment>
<dbReference type="InterPro" id="IPR040450">
    <property type="entry name" value="TFIIF_beta_HTH"/>
</dbReference>
<dbReference type="SUPFAM" id="SSF50916">
    <property type="entry name" value="Rap30/74 interaction domains"/>
    <property type="match status" value="1"/>
</dbReference>
<dbReference type="InterPro" id="IPR036390">
    <property type="entry name" value="WH_DNA-bd_sf"/>
</dbReference>
<evidence type="ECO:0000256" key="3">
    <source>
        <dbReference type="ARBA" id="ARBA00021453"/>
    </source>
</evidence>
<evidence type="ECO:0000256" key="10">
    <source>
        <dbReference type="SAM" id="MobiDB-lite"/>
    </source>
</evidence>
<evidence type="ECO:0000256" key="1">
    <source>
        <dbReference type="ARBA" id="ARBA00004123"/>
    </source>
</evidence>
<dbReference type="PANTHER" id="PTHR10445:SF0">
    <property type="entry name" value="GENERAL TRANSCRIPTION FACTOR IIF SUBUNIT 2"/>
    <property type="match status" value="1"/>
</dbReference>
<sequence length="364" mass="41532">MAAPIKQEPGAGPFIKPDPDTKEGPAGAFSDDDLYEDAGDLDFTQAGQNVWLTRIPTDLWKHWSQLDDDEEIQIGTVRVEGEAHDIKRISLRLNDSPNSKDIPKDYILQRQNVDPKSGSFAVQNSYIFSEKDLPGHKNKVDEMFGETRSMLYESMKREARKKATKRKWEPYVRKTIPKQTALVGKVADEFNCMPVENAEYQRISEAKALKALEPKEKVRLIDLRQHKGPNVREVAAGTVGGFVQQAKPLKPRTQENKATRRERNVLLDEIFGLFREYSHWKFADIKARTNQPEQYLKETLEMVAHLVRTGDFAMTWELKPEARETNYANIMMGQVGEENGAMKTEQDEEMGGASDIEDVQFENV</sequence>
<proteinExistence type="inferred from homology"/>
<gene>
    <name evidence="13" type="ORF">GQ26_0022830</name>
</gene>
<evidence type="ECO:0000256" key="8">
    <source>
        <dbReference type="ARBA" id="ARBA00081473"/>
    </source>
</evidence>
<keyword evidence="4" id="KW-0805">Transcription regulation</keyword>
<dbReference type="GO" id="GO:0003743">
    <property type="term" value="F:translation initiation factor activity"/>
    <property type="evidence" value="ECO:0007669"/>
    <property type="project" value="UniProtKB-KW"/>
</dbReference>
<evidence type="ECO:0000256" key="5">
    <source>
        <dbReference type="ARBA" id="ARBA00023125"/>
    </source>
</evidence>
<feature type="domain" description="TFIIF beta subunit N-terminal" evidence="12">
    <location>
        <begin position="48"/>
        <end position="195"/>
    </location>
</feature>
<dbReference type="GO" id="GO:0005674">
    <property type="term" value="C:transcription factor TFIIF complex"/>
    <property type="evidence" value="ECO:0007669"/>
    <property type="project" value="InterPro"/>
</dbReference>
<keyword evidence="13" id="KW-0648">Protein biosynthesis</keyword>
<keyword evidence="7" id="KW-0539">Nucleus</keyword>
<evidence type="ECO:0000259" key="11">
    <source>
        <dbReference type="Pfam" id="PF02270"/>
    </source>
</evidence>
<dbReference type="CDD" id="cd07980">
    <property type="entry name" value="TFIIF_beta"/>
    <property type="match status" value="1"/>
</dbReference>
<protein>
    <recommendedName>
        <fullName evidence="3">Transcription initiation factor IIF subunit beta</fullName>
    </recommendedName>
    <alternativeName>
        <fullName evidence="9">TFIIF medium subunit</fullName>
    </alternativeName>
    <alternativeName>
        <fullName evidence="8">TFIIF-beta</fullName>
    </alternativeName>
</protein>
<evidence type="ECO:0000313" key="13">
    <source>
        <dbReference type="EMBL" id="KFX52892.1"/>
    </source>
</evidence>
<feature type="region of interest" description="Disordered" evidence="10">
    <location>
        <begin position="344"/>
        <end position="364"/>
    </location>
</feature>
<feature type="compositionally biased region" description="Acidic residues" evidence="10">
    <location>
        <begin position="346"/>
        <end position="364"/>
    </location>
</feature>
<evidence type="ECO:0000256" key="6">
    <source>
        <dbReference type="ARBA" id="ARBA00023163"/>
    </source>
</evidence>
<reference evidence="13" key="1">
    <citation type="journal article" date="2014" name="PLoS Genet.">
        <title>Signature Gene Expression Reveals Novel Clues to the Molecular Mechanisms of Dimorphic Transition in Penicillium marneffei.</title>
        <authorList>
            <person name="Yang E."/>
            <person name="Wang G."/>
            <person name="Cai J."/>
            <person name="Woo P.C."/>
            <person name="Lau S.K."/>
            <person name="Yuen K.-Y."/>
            <person name="Chow W.-N."/>
            <person name="Lin X."/>
        </authorList>
    </citation>
    <scope>NUCLEOTIDE SEQUENCE [LARGE SCALE GENOMIC DNA]</scope>
    <source>
        <strain evidence="13">PM1</strain>
    </source>
</reference>
<keyword evidence="13" id="KW-0396">Initiation factor</keyword>
<keyword evidence="5" id="KW-0238">DNA-binding</keyword>
<dbReference type="EMBL" id="JPOX01000002">
    <property type="protein sequence ID" value="KFX52892.1"/>
    <property type="molecule type" value="Genomic_DNA"/>
</dbReference>
<evidence type="ECO:0000256" key="2">
    <source>
        <dbReference type="ARBA" id="ARBA00009543"/>
    </source>
</evidence>
<dbReference type="InterPro" id="IPR036388">
    <property type="entry name" value="WH-like_DNA-bd_sf"/>
</dbReference>
<evidence type="ECO:0000256" key="9">
    <source>
        <dbReference type="ARBA" id="ARBA00081863"/>
    </source>
</evidence>
<comment type="caution">
    <text evidence="13">The sequence shown here is derived from an EMBL/GenBank/DDBJ whole genome shotgun (WGS) entry which is preliminary data.</text>
</comment>
<dbReference type="HOGENOM" id="CLU_047858_0_0_1"/>
<feature type="region of interest" description="Disordered" evidence="10">
    <location>
        <begin position="1"/>
        <end position="35"/>
    </location>
</feature>
<dbReference type="AlphaFoldDB" id="A0A093VK02"/>
<evidence type="ECO:0000256" key="7">
    <source>
        <dbReference type="ARBA" id="ARBA00023242"/>
    </source>
</evidence>
<feature type="domain" description="TFIIF beta subunit HTH" evidence="11">
    <location>
        <begin position="260"/>
        <end position="323"/>
    </location>
</feature>
<dbReference type="FunFam" id="1.10.10.10:FF:000035">
    <property type="entry name" value="General transcription factor IIF subunit 2"/>
    <property type="match status" value="1"/>
</dbReference>
<evidence type="ECO:0000259" key="12">
    <source>
        <dbReference type="Pfam" id="PF17683"/>
    </source>
</evidence>
<dbReference type="Gene3D" id="1.10.10.10">
    <property type="entry name" value="Winged helix-like DNA-binding domain superfamily/Winged helix DNA-binding domain"/>
    <property type="match status" value="1"/>
</dbReference>